<organism evidence="6 7">
    <name type="scientific">Candidatus Lucifugimonas marina</name>
    <dbReference type="NCBI Taxonomy" id="3038979"/>
    <lineage>
        <taxon>Bacteria</taxon>
        <taxon>Bacillati</taxon>
        <taxon>Chloroflexota</taxon>
        <taxon>Dehalococcoidia</taxon>
        <taxon>SAR202 cluster</taxon>
        <taxon>Candidatus Lucifugimonadales</taxon>
        <taxon>Candidatus Lucifugimonadaceae</taxon>
        <taxon>Candidatus Lucifugimonas</taxon>
    </lineage>
</organism>
<evidence type="ECO:0000259" key="4">
    <source>
        <dbReference type="Pfam" id="PF01048"/>
    </source>
</evidence>
<comment type="catalytic activity">
    <reaction evidence="3">
        <text>uridine + phosphate = alpha-D-ribose 1-phosphate + uracil</text>
        <dbReference type="Rhea" id="RHEA:24388"/>
        <dbReference type="ChEBI" id="CHEBI:16704"/>
        <dbReference type="ChEBI" id="CHEBI:17568"/>
        <dbReference type="ChEBI" id="CHEBI:43474"/>
        <dbReference type="ChEBI" id="CHEBI:57720"/>
        <dbReference type="EC" id="2.4.2.3"/>
    </reaction>
</comment>
<dbReference type="RefSeq" id="WP_342825851.1">
    <property type="nucleotide sequence ID" value="NZ_CP046146.1"/>
</dbReference>
<name>A0AAJ6CSB6_9CHLR</name>
<evidence type="ECO:0000256" key="2">
    <source>
        <dbReference type="ARBA" id="ARBA00021980"/>
    </source>
</evidence>
<dbReference type="EC" id="2.4.2.3" evidence="1"/>
<dbReference type="GO" id="GO:0004850">
    <property type="term" value="F:uridine phosphorylase activity"/>
    <property type="evidence" value="ECO:0007669"/>
    <property type="project" value="UniProtKB-EC"/>
</dbReference>
<reference evidence="7 8" key="1">
    <citation type="submission" date="2019-11" db="EMBL/GenBank/DDBJ databases">
        <authorList>
            <person name="Cho J.-C."/>
        </authorList>
    </citation>
    <scope>NUCLEOTIDE SEQUENCE [LARGE SCALE GENOMIC DNA]</scope>
    <source>
        <strain evidence="6 7">JH1073</strain>
        <strain evidence="5 8">JH702</strain>
    </source>
</reference>
<dbReference type="Proteomes" id="UP001321249">
    <property type="component" value="Unassembled WGS sequence"/>
</dbReference>
<dbReference type="GO" id="GO:0005829">
    <property type="term" value="C:cytosol"/>
    <property type="evidence" value="ECO:0007669"/>
    <property type="project" value="TreeGrafter"/>
</dbReference>
<dbReference type="InterPro" id="IPR035994">
    <property type="entry name" value="Nucleoside_phosphorylase_sf"/>
</dbReference>
<sequence>MSHPRFTPHQAVGNRLKARGESFDDMRVGKKVLLTWTEKWAEDLADALGATPAPRTMFIDTFWLRTVDNDEGGITVAFAPIGAPGTIMLMEDLIACGAESFVGVGASGGLDPNHPVGDILIPNVVKILNEGTSAHYPDNGDPTADPTMLTELSSLIEKHGGRTANGDWWTTDGFYREMTDDIAKHMDNGILGIDMETSAMYRVAEHRGVSACNILVVSDELWTDWNYGIDFSEFKTGVNAMHQAALEWAGS</sequence>
<dbReference type="InterPro" id="IPR000845">
    <property type="entry name" value="Nucleoside_phosphorylase_d"/>
</dbReference>
<reference evidence="6" key="2">
    <citation type="journal article" date="2023" name="Nat. Commun.">
        <title>Cultivation of marine bacteria of the SAR202 clade.</title>
        <authorList>
            <person name="Lim Y."/>
            <person name="Seo J.H."/>
            <person name="Giovannoni S.J."/>
            <person name="Kang I."/>
            <person name="Cho J.C."/>
        </authorList>
    </citation>
    <scope>NUCLEOTIDE SEQUENCE</scope>
    <source>
        <strain evidence="6">JH1073</strain>
    </source>
</reference>
<evidence type="ECO:0000313" key="8">
    <source>
        <dbReference type="Proteomes" id="UP001321249"/>
    </source>
</evidence>
<dbReference type="EMBL" id="WMBE01000003">
    <property type="protein sequence ID" value="MDG0867462.1"/>
    <property type="molecule type" value="Genomic_DNA"/>
</dbReference>
<dbReference type="AlphaFoldDB" id="A0AAJ6CSB6"/>
<reference evidence="7" key="3">
    <citation type="submission" date="2023-06" db="EMBL/GenBank/DDBJ databases">
        <title>Pangenomics reveal diversification of enzyme families and niche specialization in globally abundant SAR202 bacteria.</title>
        <authorList>
            <person name="Saw J.H.W."/>
        </authorList>
    </citation>
    <scope>NUCLEOTIDE SEQUENCE [LARGE SCALE GENOMIC DNA]</scope>
    <source>
        <strain evidence="7">JH1073</strain>
    </source>
</reference>
<evidence type="ECO:0000313" key="5">
    <source>
        <dbReference type="EMBL" id="MDG0867462.1"/>
    </source>
</evidence>
<dbReference type="PANTHER" id="PTHR43691">
    <property type="entry name" value="URIDINE PHOSPHORYLASE"/>
    <property type="match status" value="1"/>
</dbReference>
<gene>
    <name evidence="5" type="ORF">GKO46_10340</name>
    <name evidence="6" type="ORF">GKO48_11200</name>
</gene>
<dbReference type="Gene3D" id="3.40.50.1580">
    <property type="entry name" value="Nucleoside phosphorylase domain"/>
    <property type="match status" value="1"/>
</dbReference>
<dbReference type="Proteomes" id="UP001219901">
    <property type="component" value="Chromosome"/>
</dbReference>
<evidence type="ECO:0000256" key="1">
    <source>
        <dbReference type="ARBA" id="ARBA00011888"/>
    </source>
</evidence>
<evidence type="ECO:0000313" key="6">
    <source>
        <dbReference type="EMBL" id="WFG40161.1"/>
    </source>
</evidence>
<keyword evidence="7" id="KW-1185">Reference proteome</keyword>
<dbReference type="GO" id="GO:0009116">
    <property type="term" value="P:nucleoside metabolic process"/>
    <property type="evidence" value="ECO:0007669"/>
    <property type="project" value="InterPro"/>
</dbReference>
<proteinExistence type="predicted"/>
<dbReference type="PANTHER" id="PTHR43691:SF11">
    <property type="entry name" value="FI09636P-RELATED"/>
    <property type="match status" value="1"/>
</dbReference>
<evidence type="ECO:0000313" key="7">
    <source>
        <dbReference type="Proteomes" id="UP001219901"/>
    </source>
</evidence>
<accession>A0AAJ6CSB6</accession>
<evidence type="ECO:0000256" key="3">
    <source>
        <dbReference type="ARBA" id="ARBA00048447"/>
    </source>
</evidence>
<dbReference type="SUPFAM" id="SSF53167">
    <property type="entry name" value="Purine and uridine phosphorylases"/>
    <property type="match status" value="1"/>
</dbReference>
<protein>
    <recommendedName>
        <fullName evidence="2">Uridine phosphorylase</fullName>
        <ecNumber evidence="1">2.4.2.3</ecNumber>
    </recommendedName>
</protein>
<dbReference type="EMBL" id="CP046147">
    <property type="protein sequence ID" value="WFG40161.1"/>
    <property type="molecule type" value="Genomic_DNA"/>
</dbReference>
<dbReference type="CDD" id="cd09007">
    <property type="entry name" value="NP-I_spr0068"/>
    <property type="match status" value="1"/>
</dbReference>
<dbReference type="Pfam" id="PF01048">
    <property type="entry name" value="PNP_UDP_1"/>
    <property type="match status" value="1"/>
</dbReference>
<feature type="domain" description="Nucleoside phosphorylase" evidence="4">
    <location>
        <begin position="43"/>
        <end position="224"/>
    </location>
</feature>